<dbReference type="InterPro" id="IPR053136">
    <property type="entry name" value="UTP_pyrophosphatase-like"/>
</dbReference>
<dbReference type="EMBL" id="WOFE01000001">
    <property type="protein sequence ID" value="MBM5570548.1"/>
    <property type="molecule type" value="Genomic_DNA"/>
</dbReference>
<dbReference type="Pfam" id="PF01863">
    <property type="entry name" value="YgjP-like"/>
    <property type="match status" value="1"/>
</dbReference>
<accession>A0ABS2CAR6</accession>
<dbReference type="PANTHER" id="PTHR30399">
    <property type="entry name" value="UNCHARACTERIZED PROTEIN YGJP"/>
    <property type="match status" value="1"/>
</dbReference>
<evidence type="ECO:0000313" key="2">
    <source>
        <dbReference type="EMBL" id="MBM5570548.1"/>
    </source>
</evidence>
<dbReference type="Proteomes" id="UP001195660">
    <property type="component" value="Unassembled WGS sequence"/>
</dbReference>
<proteinExistence type="predicted"/>
<dbReference type="RefSeq" id="WP_203569843.1">
    <property type="nucleotide sequence ID" value="NZ_WOFE01000001.1"/>
</dbReference>
<comment type="caution">
    <text evidence="2">The sequence shown here is derived from an EMBL/GenBank/DDBJ whole genome shotgun (WGS) entry which is preliminary data.</text>
</comment>
<gene>
    <name evidence="2" type="ORF">GM173_03025</name>
</gene>
<dbReference type="PANTHER" id="PTHR30399:SF1">
    <property type="entry name" value="UTP PYROPHOSPHATASE"/>
    <property type="match status" value="1"/>
</dbReference>
<evidence type="ECO:0000313" key="3">
    <source>
        <dbReference type="Proteomes" id="UP001195660"/>
    </source>
</evidence>
<dbReference type="InterPro" id="IPR002725">
    <property type="entry name" value="YgjP-like_metallopeptidase"/>
</dbReference>
<sequence>MTTLKYLSAYPEQIQSRVLAMIASNQLGTHLAKRYPNRHNITTDKQLFEYISEIKADYLKNTPALSKAVFDSKIKVVQHALGTHTHITRVQGSNLKSKNEIRIASLFKMTPPEFLRMIVVHELAHFKIKEHSKSFYQLCLHMEPEYMQLEFDLRLYLIYQDLQV</sequence>
<reference evidence="2 3" key="1">
    <citation type="submission" date="2019-11" db="EMBL/GenBank/DDBJ databases">
        <title>Novel Deefgea species.</title>
        <authorList>
            <person name="Han J.-H."/>
        </authorList>
    </citation>
    <scope>NUCLEOTIDE SEQUENCE [LARGE SCALE GENOMIC DNA]</scope>
    <source>
        <strain evidence="2 3">LMG 24817</strain>
    </source>
</reference>
<keyword evidence="3" id="KW-1185">Reference proteome</keyword>
<protein>
    <submittedName>
        <fullName evidence="2">DUF45 domain-containing protein</fullName>
    </submittedName>
</protein>
<evidence type="ECO:0000259" key="1">
    <source>
        <dbReference type="Pfam" id="PF01863"/>
    </source>
</evidence>
<dbReference type="CDD" id="cd07344">
    <property type="entry name" value="M48_yhfN_like"/>
    <property type="match status" value="1"/>
</dbReference>
<feature type="domain" description="YgjP-like metallopeptidase" evidence="1">
    <location>
        <begin position="92"/>
        <end position="153"/>
    </location>
</feature>
<organism evidence="2 3">
    <name type="scientific">Deefgea chitinilytica</name>
    <dbReference type="NCBI Taxonomy" id="570276"/>
    <lineage>
        <taxon>Bacteria</taxon>
        <taxon>Pseudomonadati</taxon>
        <taxon>Pseudomonadota</taxon>
        <taxon>Betaproteobacteria</taxon>
        <taxon>Neisseriales</taxon>
        <taxon>Chitinibacteraceae</taxon>
        <taxon>Deefgea</taxon>
    </lineage>
</organism>
<dbReference type="Gene3D" id="3.30.2010.10">
    <property type="entry name" value="Metalloproteases ('zincins'), catalytic domain"/>
    <property type="match status" value="1"/>
</dbReference>
<name>A0ABS2CAR6_9NEIS</name>